<gene>
    <name evidence="2" type="ORF">HIM_07772</name>
</gene>
<reference evidence="2 3" key="1">
    <citation type="journal article" date="2014" name="Genome Biol. Evol.">
        <title>Comparative genomics and transcriptomics analyses reveal divergent lifestyle features of nematode endoparasitic fungus Hirsutella minnesotensis.</title>
        <authorList>
            <person name="Lai Y."/>
            <person name="Liu K."/>
            <person name="Zhang X."/>
            <person name="Zhang X."/>
            <person name="Li K."/>
            <person name="Wang N."/>
            <person name="Shu C."/>
            <person name="Wu Y."/>
            <person name="Wang C."/>
            <person name="Bushley K.E."/>
            <person name="Xiang M."/>
            <person name="Liu X."/>
        </authorList>
    </citation>
    <scope>NUCLEOTIDE SEQUENCE [LARGE SCALE GENOMIC DNA]</scope>
    <source>
        <strain evidence="2 3">3608</strain>
    </source>
</reference>
<organism evidence="2 3">
    <name type="scientific">Hirsutella minnesotensis 3608</name>
    <dbReference type="NCBI Taxonomy" id="1043627"/>
    <lineage>
        <taxon>Eukaryota</taxon>
        <taxon>Fungi</taxon>
        <taxon>Dikarya</taxon>
        <taxon>Ascomycota</taxon>
        <taxon>Pezizomycotina</taxon>
        <taxon>Sordariomycetes</taxon>
        <taxon>Hypocreomycetidae</taxon>
        <taxon>Hypocreales</taxon>
        <taxon>Ophiocordycipitaceae</taxon>
        <taxon>Hirsutella</taxon>
    </lineage>
</organism>
<evidence type="ECO:0000256" key="1">
    <source>
        <dbReference type="SAM" id="Phobius"/>
    </source>
</evidence>
<keyword evidence="3" id="KW-1185">Reference proteome</keyword>
<evidence type="ECO:0000313" key="3">
    <source>
        <dbReference type="Proteomes" id="UP000054481"/>
    </source>
</evidence>
<name>A0A0F7ZTB6_9HYPO</name>
<proteinExistence type="predicted"/>
<feature type="transmembrane region" description="Helical" evidence="1">
    <location>
        <begin position="158"/>
        <end position="177"/>
    </location>
</feature>
<feature type="transmembrane region" description="Helical" evidence="1">
    <location>
        <begin position="65"/>
        <end position="90"/>
    </location>
</feature>
<sequence length="192" mass="20387">MGSEVVMPRAQRFTKLTLVALMGIYHVLNVILFFTACVAWSKERKASHEAACNFFDALECGVVPWVIYSIIAAAAFIVSVTSGILAFHAVIGSRGVPANPLYFYRCTLFTLLVLIPVIFVGWSDLTFINHDVIGGMSGTFIFRTVAATSKSADIACGLAHFNVLFGAFSAGIAAALAPPAEVPRAQGGSIPA</sequence>
<feature type="transmembrane region" description="Helical" evidence="1">
    <location>
        <begin position="128"/>
        <end position="146"/>
    </location>
</feature>
<protein>
    <recommendedName>
        <fullName evidence="4">MARVEL domain-containing protein</fullName>
    </recommendedName>
</protein>
<dbReference type="AlphaFoldDB" id="A0A0F7ZTB6"/>
<dbReference type="OrthoDB" id="5141589at2759"/>
<keyword evidence="1" id="KW-0472">Membrane</keyword>
<keyword evidence="1" id="KW-0812">Transmembrane</keyword>
<keyword evidence="1" id="KW-1133">Transmembrane helix</keyword>
<evidence type="ECO:0008006" key="4">
    <source>
        <dbReference type="Google" id="ProtNLM"/>
    </source>
</evidence>
<dbReference type="EMBL" id="KQ030541">
    <property type="protein sequence ID" value="KJZ72828.1"/>
    <property type="molecule type" value="Genomic_DNA"/>
</dbReference>
<feature type="transmembrane region" description="Helical" evidence="1">
    <location>
        <begin position="102"/>
        <end position="122"/>
    </location>
</feature>
<evidence type="ECO:0000313" key="2">
    <source>
        <dbReference type="EMBL" id="KJZ72828.1"/>
    </source>
</evidence>
<accession>A0A0F7ZTB6</accession>
<dbReference type="Proteomes" id="UP000054481">
    <property type="component" value="Unassembled WGS sequence"/>
</dbReference>
<feature type="transmembrane region" description="Helical" evidence="1">
    <location>
        <begin position="16"/>
        <end position="41"/>
    </location>
</feature>